<protein>
    <submittedName>
        <fullName evidence="1">Uncharacterized protein</fullName>
    </submittedName>
</protein>
<proteinExistence type="predicted"/>
<dbReference type="AlphaFoldDB" id="A0A164YKI2"/>
<dbReference type="EMBL" id="KV419398">
    <property type="protein sequence ID" value="KZS97002.1"/>
    <property type="molecule type" value="Genomic_DNA"/>
</dbReference>
<gene>
    <name evidence="1" type="ORF">SISNIDRAFT_292119</name>
</gene>
<evidence type="ECO:0000313" key="1">
    <source>
        <dbReference type="EMBL" id="KZS97002.1"/>
    </source>
</evidence>
<name>A0A164YKI2_9AGAM</name>
<evidence type="ECO:0000313" key="2">
    <source>
        <dbReference type="Proteomes" id="UP000076722"/>
    </source>
</evidence>
<reference evidence="1 2" key="1">
    <citation type="journal article" date="2016" name="Mol. Biol. Evol.">
        <title>Comparative Genomics of Early-Diverging Mushroom-Forming Fungi Provides Insights into the Origins of Lignocellulose Decay Capabilities.</title>
        <authorList>
            <person name="Nagy L.G."/>
            <person name="Riley R."/>
            <person name="Tritt A."/>
            <person name="Adam C."/>
            <person name="Daum C."/>
            <person name="Floudas D."/>
            <person name="Sun H."/>
            <person name="Yadav J.S."/>
            <person name="Pangilinan J."/>
            <person name="Larsson K.H."/>
            <person name="Matsuura K."/>
            <person name="Barry K."/>
            <person name="Labutti K."/>
            <person name="Kuo R."/>
            <person name="Ohm R.A."/>
            <person name="Bhattacharya S.S."/>
            <person name="Shirouzu T."/>
            <person name="Yoshinaga Y."/>
            <person name="Martin F.M."/>
            <person name="Grigoriev I.V."/>
            <person name="Hibbett D.S."/>
        </authorList>
    </citation>
    <scope>NUCLEOTIDE SEQUENCE [LARGE SCALE GENOMIC DNA]</scope>
    <source>
        <strain evidence="1 2">HHB9708</strain>
    </source>
</reference>
<dbReference type="Proteomes" id="UP000076722">
    <property type="component" value="Unassembled WGS sequence"/>
</dbReference>
<accession>A0A164YKI2</accession>
<organism evidence="1 2">
    <name type="scientific">Sistotremastrum niveocremeum HHB9708</name>
    <dbReference type="NCBI Taxonomy" id="1314777"/>
    <lineage>
        <taxon>Eukaryota</taxon>
        <taxon>Fungi</taxon>
        <taxon>Dikarya</taxon>
        <taxon>Basidiomycota</taxon>
        <taxon>Agaricomycotina</taxon>
        <taxon>Agaricomycetes</taxon>
        <taxon>Sistotremastrales</taxon>
        <taxon>Sistotremastraceae</taxon>
        <taxon>Sertulicium</taxon>
        <taxon>Sertulicium niveocremeum</taxon>
    </lineage>
</organism>
<keyword evidence="2" id="KW-1185">Reference proteome</keyword>
<sequence length="697" mass="78160">MDFITHPDVATDDMGDIEAWSGSEEDENPLNFAEGWPMDESKIFASMSPYIHALNSSSLDEWIHLRFCYVYKVHGWIHDPMSRAILFSHFAAGKQLPTPALVPEAVHISRRLPALSQLPNEIWEVIVDLLIISGLIDWSRDKRGKLLEWADEEVWDPPLSSLSLNERGMTAICSDAVKLLYTGTLFCTGGNALSRITAFLLDPHTALPDEVDVVSLPLSTGGSASEQRIYHSEDAARHAEFLLPKMLSSRCSCGECPAINAEMVQSHNLRTSYFDITGNASGRGCSAIEDSWDPLLEKAEKWLEQHMHRVVSAQDVFPDYDGRRLGPTILDVMHSAQWSFERRLSFIETLEAVLMIYYYHSPENRTFPIYIPLPCDLDGLGFVFAEVPSSPGLKVLNKNDTTSFVLITCGGWLYDFGLTRPGDDNSQLIHFVFDDKDTTIDYAVLAGVANPAVCLPFAKPDIPFIPTVDHEAIPDSEVNFLPAVESEGIHEERCHLYIHLRNSTISGFPLLTVASPFQKHRKGALAMQLSTYYQDRFIRTWTRPDVMVGRACGHSEDYGVQTRCSVASNVLLSRIKPESEEFRLRREETNKPYLPMSREECEMALQELLENWADRIKDLTDASGPLSKNKVCIVRCGSMEGPPDPIVILAGALGKKVYIFHSLECWQCAHVRMLQSGRTVGIANETKVLSHCPHCRT</sequence>